<keyword evidence="4 14" id="KW-0444">Lipid biosynthesis</keyword>
<evidence type="ECO:0000256" key="11">
    <source>
        <dbReference type="ARBA" id="ARBA00048508"/>
    </source>
</evidence>
<dbReference type="InterPro" id="IPR011284">
    <property type="entry name" value="3oxo_ACP_reduc"/>
</dbReference>
<dbReference type="Pfam" id="PF13561">
    <property type="entry name" value="adh_short_C2"/>
    <property type="match status" value="1"/>
</dbReference>
<evidence type="ECO:0000256" key="6">
    <source>
        <dbReference type="ARBA" id="ARBA00022857"/>
    </source>
</evidence>
<dbReference type="PROSITE" id="PS00061">
    <property type="entry name" value="ADH_SHORT"/>
    <property type="match status" value="1"/>
</dbReference>
<comment type="catalytic activity">
    <reaction evidence="11 14">
        <text>a (3R)-hydroxyacyl-[ACP] + NADP(+) = a 3-oxoacyl-[ACP] + NADPH + H(+)</text>
        <dbReference type="Rhea" id="RHEA:17397"/>
        <dbReference type="Rhea" id="RHEA-COMP:9916"/>
        <dbReference type="Rhea" id="RHEA-COMP:9945"/>
        <dbReference type="ChEBI" id="CHEBI:15378"/>
        <dbReference type="ChEBI" id="CHEBI:57783"/>
        <dbReference type="ChEBI" id="CHEBI:58349"/>
        <dbReference type="ChEBI" id="CHEBI:78776"/>
        <dbReference type="ChEBI" id="CHEBI:78827"/>
        <dbReference type="EC" id="1.1.1.100"/>
    </reaction>
</comment>
<feature type="binding site" evidence="13">
    <location>
        <begin position="154"/>
        <end position="158"/>
    </location>
    <ligand>
        <name>NADP(+)</name>
        <dbReference type="ChEBI" id="CHEBI:58349"/>
    </ligand>
</feature>
<reference evidence="16 17" key="1">
    <citation type="submission" date="2020-01" db="EMBL/GenBank/DDBJ databases">
        <title>Genome analysis of Anaerocolumna sp. CBA3638.</title>
        <authorList>
            <person name="Kim J."/>
            <person name="Roh S.W."/>
        </authorList>
    </citation>
    <scope>NUCLEOTIDE SEQUENCE [LARGE SCALE GENOMIC DNA]</scope>
    <source>
        <strain evidence="16 17">CBA3638</strain>
    </source>
</reference>
<feature type="binding site" evidence="13">
    <location>
        <begin position="11"/>
        <end position="14"/>
    </location>
    <ligand>
        <name>NADP(+)</name>
        <dbReference type="ChEBI" id="CHEBI:58349"/>
    </ligand>
</feature>
<evidence type="ECO:0000313" key="17">
    <source>
        <dbReference type="Proteomes" id="UP000464314"/>
    </source>
</evidence>
<keyword evidence="9 14" id="KW-0275">Fatty acid biosynthesis</keyword>
<dbReference type="RefSeq" id="WP_161836168.1">
    <property type="nucleotide sequence ID" value="NZ_CP048000.1"/>
</dbReference>
<dbReference type="NCBIfam" id="TIGR01830">
    <property type="entry name" value="3oxo_ACP_reduc"/>
    <property type="match status" value="1"/>
</dbReference>
<dbReference type="InterPro" id="IPR057326">
    <property type="entry name" value="KR_dom"/>
</dbReference>
<dbReference type="SUPFAM" id="SSF51735">
    <property type="entry name" value="NAD(P)-binding Rossmann-fold domains"/>
    <property type="match status" value="1"/>
</dbReference>
<keyword evidence="8 14" id="KW-0443">Lipid metabolism</keyword>
<feature type="domain" description="Ketoreductase" evidence="15">
    <location>
        <begin position="5"/>
        <end position="185"/>
    </location>
</feature>
<comment type="similarity">
    <text evidence="3 14">Belongs to the short-chain dehydrogenases/reductases (SDR) family.</text>
</comment>
<feature type="active site" description="Proton acceptor" evidence="12">
    <location>
        <position position="154"/>
    </location>
</feature>
<dbReference type="SMART" id="SM00822">
    <property type="entry name" value="PKS_KR"/>
    <property type="match status" value="1"/>
</dbReference>
<evidence type="ECO:0000256" key="1">
    <source>
        <dbReference type="ARBA" id="ARBA00002607"/>
    </source>
</evidence>
<sequence>MLENKVAIVTGASRGIGRAIAVTLAHYGAAVVVNYCGSKEKADEVVDIIKSNGGNAVTYQADVSDFDAVQTMFSDVTKQFGKIDILVNNAGITRDNLILKMTEQEFDAVIDTNLKGVFNCLKQASRLMLKQKSGRIINISSISGVIGNAGQVNYSAAKAGVIGMTKSLAKELGSRGITVNAIAPGYINTDMTAVLSDDLKAKVTELIPLRRLGEVEDIAETAAFLASDKAAYITGQTIQVDGGLGI</sequence>
<dbReference type="KEGG" id="anr:Ana3638_00835"/>
<feature type="binding site" evidence="13">
    <location>
        <position position="187"/>
    </location>
    <ligand>
        <name>NADP(+)</name>
        <dbReference type="ChEBI" id="CHEBI:58349"/>
    </ligand>
</feature>
<dbReference type="EC" id="1.1.1.100" evidence="14"/>
<dbReference type="UniPathway" id="UPA00094"/>
<evidence type="ECO:0000256" key="13">
    <source>
        <dbReference type="PIRSR" id="PIRSR611284-2"/>
    </source>
</evidence>
<evidence type="ECO:0000259" key="15">
    <source>
        <dbReference type="SMART" id="SM00822"/>
    </source>
</evidence>
<dbReference type="Gene3D" id="3.40.50.720">
    <property type="entry name" value="NAD(P)-binding Rossmann-like Domain"/>
    <property type="match status" value="1"/>
</dbReference>
<evidence type="ECO:0000256" key="5">
    <source>
        <dbReference type="ARBA" id="ARBA00022832"/>
    </source>
</evidence>
<dbReference type="PRINTS" id="PR00080">
    <property type="entry name" value="SDRFAMILY"/>
</dbReference>
<evidence type="ECO:0000256" key="3">
    <source>
        <dbReference type="ARBA" id="ARBA00006484"/>
    </source>
</evidence>
<evidence type="ECO:0000256" key="10">
    <source>
        <dbReference type="ARBA" id="ARBA00023221"/>
    </source>
</evidence>
<evidence type="ECO:0000313" key="16">
    <source>
        <dbReference type="EMBL" id="QHQ59519.1"/>
    </source>
</evidence>
<organism evidence="16 17">
    <name type="scientific">Anaerocolumna sedimenticola</name>
    <dbReference type="NCBI Taxonomy" id="2696063"/>
    <lineage>
        <taxon>Bacteria</taxon>
        <taxon>Bacillati</taxon>
        <taxon>Bacillota</taxon>
        <taxon>Clostridia</taxon>
        <taxon>Lachnospirales</taxon>
        <taxon>Lachnospiraceae</taxon>
        <taxon>Anaerocolumna</taxon>
    </lineage>
</organism>
<comment type="subunit">
    <text evidence="14">Homotetramer.</text>
</comment>
<name>A0A6P1THG0_9FIRM</name>
<evidence type="ECO:0000256" key="8">
    <source>
        <dbReference type="ARBA" id="ARBA00023098"/>
    </source>
</evidence>
<evidence type="ECO:0000256" key="7">
    <source>
        <dbReference type="ARBA" id="ARBA00023002"/>
    </source>
</evidence>
<dbReference type="PANTHER" id="PTHR42879:SF2">
    <property type="entry name" value="3-OXOACYL-[ACYL-CARRIER-PROTEIN] REDUCTASE FABG"/>
    <property type="match status" value="1"/>
</dbReference>
<evidence type="ECO:0000256" key="9">
    <source>
        <dbReference type="ARBA" id="ARBA00023160"/>
    </source>
</evidence>
<protein>
    <recommendedName>
        <fullName evidence="14">3-oxoacyl-[acyl-carrier-protein] reductase</fullName>
        <ecNumber evidence="14">1.1.1.100</ecNumber>
    </recommendedName>
</protein>
<dbReference type="EMBL" id="CP048000">
    <property type="protein sequence ID" value="QHQ59519.1"/>
    <property type="molecule type" value="Genomic_DNA"/>
</dbReference>
<dbReference type="GO" id="GO:0006633">
    <property type="term" value="P:fatty acid biosynthetic process"/>
    <property type="evidence" value="ECO:0007669"/>
    <property type="project" value="UniProtKB-UniPathway"/>
</dbReference>
<evidence type="ECO:0000256" key="12">
    <source>
        <dbReference type="PIRSR" id="PIRSR611284-1"/>
    </source>
</evidence>
<accession>A0A6P1THG0</accession>
<comment type="function">
    <text evidence="1 14">Catalyzes the NADPH-dependent reduction of beta-ketoacyl-ACP substrates to beta-hydroxyacyl-ACP products, the first reductive step in the elongation cycle of fatty acid biosynthesis.</text>
</comment>
<dbReference type="NCBIfam" id="NF005559">
    <property type="entry name" value="PRK07231.1"/>
    <property type="match status" value="1"/>
</dbReference>
<dbReference type="CDD" id="cd05333">
    <property type="entry name" value="BKR_SDR_c"/>
    <property type="match status" value="1"/>
</dbReference>
<evidence type="ECO:0000256" key="14">
    <source>
        <dbReference type="RuleBase" id="RU366074"/>
    </source>
</evidence>
<dbReference type="GO" id="GO:0004316">
    <property type="term" value="F:3-oxoacyl-[acyl-carrier-protein] reductase (NADPH) activity"/>
    <property type="evidence" value="ECO:0007669"/>
    <property type="project" value="UniProtKB-UniRule"/>
</dbReference>
<dbReference type="InterPro" id="IPR050259">
    <property type="entry name" value="SDR"/>
</dbReference>
<dbReference type="GO" id="GO:0051287">
    <property type="term" value="F:NAD binding"/>
    <property type="evidence" value="ECO:0007669"/>
    <property type="project" value="UniProtKB-UniRule"/>
</dbReference>
<dbReference type="InterPro" id="IPR036291">
    <property type="entry name" value="NAD(P)-bd_dom_sf"/>
</dbReference>
<proteinExistence type="inferred from homology"/>
<dbReference type="Proteomes" id="UP000464314">
    <property type="component" value="Chromosome"/>
</dbReference>
<gene>
    <name evidence="16" type="primary">fabG</name>
    <name evidence="16" type="ORF">Ana3638_00835</name>
</gene>
<dbReference type="InterPro" id="IPR020904">
    <property type="entry name" value="Sc_DH/Rdtase_CS"/>
</dbReference>
<feature type="binding site" evidence="13">
    <location>
        <position position="89"/>
    </location>
    <ligand>
        <name>NADP(+)</name>
        <dbReference type="ChEBI" id="CHEBI:58349"/>
    </ligand>
</feature>
<dbReference type="InterPro" id="IPR002347">
    <property type="entry name" value="SDR_fam"/>
</dbReference>
<evidence type="ECO:0000256" key="4">
    <source>
        <dbReference type="ARBA" id="ARBA00022516"/>
    </source>
</evidence>
<dbReference type="GO" id="GO:0008202">
    <property type="term" value="P:steroid metabolic process"/>
    <property type="evidence" value="ECO:0007669"/>
    <property type="project" value="UniProtKB-KW"/>
</dbReference>
<dbReference type="NCBIfam" id="NF004198">
    <property type="entry name" value="PRK05653.1-3"/>
    <property type="match status" value="1"/>
</dbReference>
<keyword evidence="5 14" id="KW-0276">Fatty acid metabolism</keyword>
<dbReference type="AlphaFoldDB" id="A0A6P1THG0"/>
<evidence type="ECO:0000256" key="2">
    <source>
        <dbReference type="ARBA" id="ARBA00005194"/>
    </source>
</evidence>
<keyword evidence="6 13" id="KW-0521">NADP</keyword>
<dbReference type="NCBIfam" id="NF009466">
    <property type="entry name" value="PRK12826.1-2"/>
    <property type="match status" value="1"/>
</dbReference>
<keyword evidence="10" id="KW-0753">Steroid metabolism</keyword>
<keyword evidence="17" id="KW-1185">Reference proteome</keyword>
<comment type="pathway">
    <text evidence="2 14">Lipid metabolism; fatty acid biosynthesis.</text>
</comment>
<dbReference type="FunFam" id="3.40.50.720:FF:000037">
    <property type="entry name" value="3-oxoacyl-[acyl-carrier-protein] reductase FabG"/>
    <property type="match status" value="1"/>
</dbReference>
<keyword evidence="7 14" id="KW-0560">Oxidoreductase</keyword>
<dbReference type="PRINTS" id="PR00081">
    <property type="entry name" value="GDHRDH"/>
</dbReference>
<dbReference type="PANTHER" id="PTHR42879">
    <property type="entry name" value="3-OXOACYL-(ACYL-CARRIER-PROTEIN) REDUCTASE"/>
    <property type="match status" value="1"/>
</dbReference>